<gene>
    <name evidence="9" type="ORF">FWK35_00018103</name>
</gene>
<dbReference type="Proteomes" id="UP000478052">
    <property type="component" value="Unassembled WGS sequence"/>
</dbReference>
<dbReference type="InterPro" id="IPR052192">
    <property type="entry name" value="Insect_Ionotropic_Sensory_Rcpt"/>
</dbReference>
<dbReference type="PANTHER" id="PTHR42643">
    <property type="entry name" value="IONOTROPIC RECEPTOR 20A-RELATED"/>
    <property type="match status" value="1"/>
</dbReference>
<dbReference type="EMBL" id="VUJU01000838">
    <property type="protein sequence ID" value="KAF0768094.1"/>
    <property type="molecule type" value="Genomic_DNA"/>
</dbReference>
<dbReference type="SUPFAM" id="SSF53850">
    <property type="entry name" value="Periplasmic binding protein-like II"/>
    <property type="match status" value="1"/>
</dbReference>
<evidence type="ECO:0000256" key="2">
    <source>
        <dbReference type="ARBA" id="ARBA00022475"/>
    </source>
</evidence>
<feature type="transmembrane region" description="Helical" evidence="8">
    <location>
        <begin position="637"/>
        <end position="661"/>
    </location>
</feature>
<evidence type="ECO:0000313" key="9">
    <source>
        <dbReference type="EMBL" id="KAF0768094.1"/>
    </source>
</evidence>
<keyword evidence="7" id="KW-0325">Glycoprotein</keyword>
<evidence type="ECO:0000313" key="10">
    <source>
        <dbReference type="Proteomes" id="UP000478052"/>
    </source>
</evidence>
<evidence type="ECO:0000256" key="5">
    <source>
        <dbReference type="ARBA" id="ARBA00023136"/>
    </source>
</evidence>
<accession>A0A6G0ZBB7</accession>
<keyword evidence="6" id="KW-0675">Receptor</keyword>
<comment type="subcellular location">
    <subcellularLocation>
        <location evidence="1">Cell membrane</location>
        <topology evidence="1">Multi-pass membrane protein</topology>
    </subcellularLocation>
</comment>
<feature type="transmembrane region" description="Helical" evidence="8">
    <location>
        <begin position="388"/>
        <end position="411"/>
    </location>
</feature>
<dbReference type="Gene3D" id="1.10.287.70">
    <property type="match status" value="1"/>
</dbReference>
<keyword evidence="5 8" id="KW-0472">Membrane</keyword>
<dbReference type="OrthoDB" id="8195814at2759"/>
<dbReference type="AlphaFoldDB" id="A0A6G0ZBB7"/>
<keyword evidence="4 8" id="KW-1133">Transmembrane helix</keyword>
<evidence type="ECO:0000256" key="4">
    <source>
        <dbReference type="ARBA" id="ARBA00022989"/>
    </source>
</evidence>
<dbReference type="PANTHER" id="PTHR42643:SF31">
    <property type="entry name" value="IONOTROPIC RECEPTOR 68B-RELATED"/>
    <property type="match status" value="1"/>
</dbReference>
<evidence type="ECO:0000256" key="7">
    <source>
        <dbReference type="ARBA" id="ARBA00023180"/>
    </source>
</evidence>
<name>A0A6G0ZBB7_APHCR</name>
<keyword evidence="2" id="KW-1003">Cell membrane</keyword>
<feature type="transmembrane region" description="Helical" evidence="8">
    <location>
        <begin position="447"/>
        <end position="471"/>
    </location>
</feature>
<evidence type="ECO:0000256" key="8">
    <source>
        <dbReference type="SAM" id="Phobius"/>
    </source>
</evidence>
<organism evidence="9 10">
    <name type="scientific">Aphis craccivora</name>
    <name type="common">Cowpea aphid</name>
    <dbReference type="NCBI Taxonomy" id="307492"/>
    <lineage>
        <taxon>Eukaryota</taxon>
        <taxon>Metazoa</taxon>
        <taxon>Ecdysozoa</taxon>
        <taxon>Arthropoda</taxon>
        <taxon>Hexapoda</taxon>
        <taxon>Insecta</taxon>
        <taxon>Pterygota</taxon>
        <taxon>Neoptera</taxon>
        <taxon>Paraneoptera</taxon>
        <taxon>Hemiptera</taxon>
        <taxon>Sternorrhyncha</taxon>
        <taxon>Aphidomorpha</taxon>
        <taxon>Aphidoidea</taxon>
        <taxon>Aphididae</taxon>
        <taxon>Aphidini</taxon>
        <taxon>Aphis</taxon>
        <taxon>Aphis</taxon>
    </lineage>
</organism>
<sequence length="678" mass="76619">MSVAAVVGRLEPIRYDGSNSTVLYNITMTTVGGIISSFENSSSSLGKGVMVVAIHWSRGSDGGNGSVVDEDDVPYGFLRNLQARYKQPVYAVDLHRLLADGHSRDTDGGDGALPQPCRRPVDHGLGSLLPLRSRYVVLFRGIEPPDWDPDPFVELAQLNYTFWDVDVYYLIVAVNGFDPAVRRMVYGIWRDLSIYKGKEKIDFGGKMKDRKRIIVVTQTVIKILDPFADNAVEGRFLNVPPRSLRRIPSILHSRIGNLRRFPLRFIVNNRIPTVIAMRGGTYVGQDGAFATVLAAKMNATPVYISQPSANGKIYYGYRWTGGRAYGTFAGVIGGWADVSINGHFLKDYNCYLAELTRHITSDKVCLLTPKAGVIPPMMTVLMSFQREVWMMTAITCVLVTVIYFATAAAALDTHRQGPTGCNLGLEIYRMFIGAPTNRVFAYSCHRILTSFCLFFTLVILNAFQGSLVTFLSTPMHYPDINTFTDLKESNLPIRTSSISFKEILTGDPNLKSLAYRVEKWEKEEDIHNSDGQFAGFERVNVFNLEHFKDVLFVPNRTNTRVLHTMNECLISYFISYVVHRNSPYKRRINTLLSWIDQAGLVFKWNSDVSKYIFNKYKPINPKDYDTSKVFSVRDLEIAFIVLSFGIILSITVFIIEIMMMYKAPKMRTPHPRHLPFLH</sequence>
<evidence type="ECO:0000256" key="3">
    <source>
        <dbReference type="ARBA" id="ARBA00022692"/>
    </source>
</evidence>
<proteinExistence type="predicted"/>
<comment type="caution">
    <text evidence="9">The sequence shown here is derived from an EMBL/GenBank/DDBJ whole genome shotgun (WGS) entry which is preliminary data.</text>
</comment>
<evidence type="ECO:0000256" key="1">
    <source>
        <dbReference type="ARBA" id="ARBA00004651"/>
    </source>
</evidence>
<evidence type="ECO:0008006" key="11">
    <source>
        <dbReference type="Google" id="ProtNLM"/>
    </source>
</evidence>
<dbReference type="GO" id="GO:0005886">
    <property type="term" value="C:plasma membrane"/>
    <property type="evidence" value="ECO:0007669"/>
    <property type="project" value="UniProtKB-SubCell"/>
</dbReference>
<protein>
    <recommendedName>
        <fullName evidence="11">Ionotropic glutamate receptor C-terminal domain-containing protein</fullName>
    </recommendedName>
</protein>
<keyword evidence="10" id="KW-1185">Reference proteome</keyword>
<reference evidence="9 10" key="1">
    <citation type="submission" date="2019-08" db="EMBL/GenBank/DDBJ databases">
        <title>Whole genome of Aphis craccivora.</title>
        <authorList>
            <person name="Voronova N.V."/>
            <person name="Shulinski R.S."/>
            <person name="Bandarenka Y.V."/>
            <person name="Zhorov D.G."/>
            <person name="Warner D."/>
        </authorList>
    </citation>
    <scope>NUCLEOTIDE SEQUENCE [LARGE SCALE GENOMIC DNA]</scope>
    <source>
        <strain evidence="9">180601</strain>
        <tissue evidence="9">Whole Body</tissue>
    </source>
</reference>
<evidence type="ECO:0000256" key="6">
    <source>
        <dbReference type="ARBA" id="ARBA00023170"/>
    </source>
</evidence>
<keyword evidence="3 8" id="KW-0812">Transmembrane</keyword>